<evidence type="ECO:0000313" key="3">
    <source>
        <dbReference type="Proteomes" id="UP001168877"/>
    </source>
</evidence>
<accession>A0AA39SVC8</accession>
<evidence type="ECO:0000256" key="1">
    <source>
        <dbReference type="SAM" id="SignalP"/>
    </source>
</evidence>
<proteinExistence type="predicted"/>
<feature type="chain" id="PRO_5041226226" description="Thionin-like protein 2" evidence="1">
    <location>
        <begin position="26"/>
        <end position="254"/>
    </location>
</feature>
<dbReference type="AlphaFoldDB" id="A0AA39SVC8"/>
<feature type="signal peptide" evidence="1">
    <location>
        <begin position="1"/>
        <end position="25"/>
    </location>
</feature>
<comment type="caution">
    <text evidence="2">The sequence shown here is derived from an EMBL/GenBank/DDBJ whole genome shotgun (WGS) entry which is preliminary data.</text>
</comment>
<evidence type="ECO:0008006" key="4">
    <source>
        <dbReference type="Google" id="ProtNLM"/>
    </source>
</evidence>
<reference evidence="2" key="2">
    <citation type="submission" date="2023-06" db="EMBL/GenBank/DDBJ databases">
        <authorList>
            <person name="Swenson N.G."/>
            <person name="Wegrzyn J.L."/>
            <person name="Mcevoy S.L."/>
        </authorList>
    </citation>
    <scope>NUCLEOTIDE SEQUENCE</scope>
    <source>
        <strain evidence="2">NS2018</strain>
        <tissue evidence="2">Leaf</tissue>
    </source>
</reference>
<keyword evidence="1" id="KW-0732">Signal</keyword>
<reference evidence="2" key="1">
    <citation type="journal article" date="2022" name="Plant J.">
        <title>Strategies of tolerance reflected in two North American maple genomes.</title>
        <authorList>
            <person name="McEvoy S.L."/>
            <person name="Sezen U.U."/>
            <person name="Trouern-Trend A."/>
            <person name="McMahon S.M."/>
            <person name="Schaberg P.G."/>
            <person name="Yang J."/>
            <person name="Wegrzyn J.L."/>
            <person name="Swenson N.G."/>
        </authorList>
    </citation>
    <scope>NUCLEOTIDE SEQUENCE</scope>
    <source>
        <strain evidence="2">NS2018</strain>
    </source>
</reference>
<dbReference type="Proteomes" id="UP001168877">
    <property type="component" value="Unassembled WGS sequence"/>
</dbReference>
<protein>
    <recommendedName>
        <fullName evidence="4">Thionin-like protein 2</fullName>
    </recommendedName>
</protein>
<gene>
    <name evidence="2" type="ORF">LWI29_030025</name>
</gene>
<dbReference type="EMBL" id="JAUESC010000004">
    <property type="protein sequence ID" value="KAK0597935.1"/>
    <property type="molecule type" value="Genomic_DNA"/>
</dbReference>
<organism evidence="2 3">
    <name type="scientific">Acer saccharum</name>
    <name type="common">Sugar maple</name>
    <dbReference type="NCBI Taxonomy" id="4024"/>
    <lineage>
        <taxon>Eukaryota</taxon>
        <taxon>Viridiplantae</taxon>
        <taxon>Streptophyta</taxon>
        <taxon>Embryophyta</taxon>
        <taxon>Tracheophyta</taxon>
        <taxon>Spermatophyta</taxon>
        <taxon>Magnoliopsida</taxon>
        <taxon>eudicotyledons</taxon>
        <taxon>Gunneridae</taxon>
        <taxon>Pentapetalae</taxon>
        <taxon>rosids</taxon>
        <taxon>malvids</taxon>
        <taxon>Sapindales</taxon>
        <taxon>Sapindaceae</taxon>
        <taxon>Hippocastanoideae</taxon>
        <taxon>Acereae</taxon>
        <taxon>Acer</taxon>
    </lineage>
</organism>
<dbReference type="PANTHER" id="PTHR36312">
    <property type="entry name" value="THIONIN-LIKE PROTEIN 1"/>
    <property type="match status" value="1"/>
</dbReference>
<keyword evidence="3" id="KW-1185">Reference proteome</keyword>
<evidence type="ECO:0000313" key="2">
    <source>
        <dbReference type="EMBL" id="KAK0597935.1"/>
    </source>
</evidence>
<name>A0AA39SVC8_ACESA</name>
<sequence length="254" mass="27499">MEKRGVESLFMVFVILGLLVGQSAAFKDCYGSCFLPCMILERDPAKCASKCLKACFGTYSSQNLKHTDYFCKLGCANSLCTNLSTKLDPGLLVGQSAAFKDCYGSCFLPCMILERDPAKCASKCLKACFGTYSSQNLKHTDYFCKLGCANSLCTNLSTKLDPGLLVGQSAAFKDCYGSCFLPCMILERDPAKCASKCLKACFGTYSSQNLKHTDYFCKLGCANSLCTNLSTKLDPAVEKVEGCVNSCSETCSKN</sequence>
<dbReference type="PANTHER" id="PTHR36312:SF15">
    <property type="entry name" value="THIONIN-LIKE PROTEIN"/>
    <property type="match status" value="1"/>
</dbReference>
<dbReference type="InterPro" id="IPR038975">
    <property type="entry name" value="THNL"/>
</dbReference>